<name>A0A427YDH6_9TREE</name>
<keyword evidence="5" id="KW-1185">Reference proteome</keyword>
<gene>
    <name evidence="4" type="ORF">EHS25_002666</name>
</gene>
<dbReference type="Pfam" id="PF04179">
    <property type="entry name" value="Init_tRNA_PT"/>
    <property type="match status" value="1"/>
</dbReference>
<organism evidence="4 5">
    <name type="scientific">Saitozyma podzolica</name>
    <dbReference type="NCBI Taxonomy" id="1890683"/>
    <lineage>
        <taxon>Eukaryota</taxon>
        <taxon>Fungi</taxon>
        <taxon>Dikarya</taxon>
        <taxon>Basidiomycota</taxon>
        <taxon>Agaricomycotina</taxon>
        <taxon>Tremellomycetes</taxon>
        <taxon>Tremellales</taxon>
        <taxon>Trimorphomycetaceae</taxon>
        <taxon>Saitozyma</taxon>
    </lineage>
</organism>
<feature type="compositionally biased region" description="Acidic residues" evidence="1">
    <location>
        <begin position="395"/>
        <end position="409"/>
    </location>
</feature>
<dbReference type="GO" id="GO:0005737">
    <property type="term" value="C:cytoplasm"/>
    <property type="evidence" value="ECO:0007669"/>
    <property type="project" value="TreeGrafter"/>
</dbReference>
<dbReference type="STRING" id="1890683.A0A427YDH6"/>
<dbReference type="InterPro" id="IPR007306">
    <property type="entry name" value="Rit1"/>
</dbReference>
<feature type="domain" description="Rit1 DUSP-like" evidence="2">
    <location>
        <begin position="399"/>
        <end position="444"/>
    </location>
</feature>
<evidence type="ECO:0000256" key="1">
    <source>
        <dbReference type="SAM" id="MobiDB-lite"/>
    </source>
</evidence>
<dbReference type="AlphaFoldDB" id="A0A427YDH6"/>
<dbReference type="InterPro" id="IPR033449">
    <property type="entry name" value="Rit1_N"/>
</dbReference>
<dbReference type="InterPro" id="IPR033421">
    <property type="entry name" value="Rit1_DUSP-like"/>
</dbReference>
<dbReference type="GO" id="GO:0043399">
    <property type="term" value="F:tRNA adenosine(64)-2'-O-ribosylphosphate transferase activity"/>
    <property type="evidence" value="ECO:0007669"/>
    <property type="project" value="InterPro"/>
</dbReference>
<sequence>MPDALSKTVPIWCAVINLAISLRRSKASETSEHGPDEWDTTLYLPPNIVSPSEQSQITSRLQAWAEALEGSSLPLPTLQKPLRPFFLHPSTSVPPAIPSDPPFTPILCLSASRWVGKGSMDEIPSVTRVAGGTVGFEYVQGAGDDDELWGRGLKPGLFHSNKEQLLSVDRDDLPDLVDELVTEAKADAFTHAVGGMSLATGDSECIPETSATTSSLIGSYLSDHHPTGVPGPSSRLALAIGPPISPSAWLFPTSPSCSAIHYVRVVPIDKPSKHETPQWILTLTQDTSVFVCPLAKSDLKGYTHSVAALVDHVRRLVRDRSSSVMLCPGGKADLETAKRQQQQQQLDPAKSPATLPETTHQPLPPADVDSRKLILPLALALILAIPSISQPDLQPDSESESESDSDEMPETTKAEIADVLHGLVSLWPDGNPPRAAVKRVNQYLMSEGWE</sequence>
<dbReference type="PANTHER" id="PTHR31811:SF0">
    <property type="entry name" value="TRNA A64-2'-O-RIBOSYLPHOSPHATE TRANSFERASE"/>
    <property type="match status" value="1"/>
</dbReference>
<dbReference type="Pfam" id="PF17184">
    <property type="entry name" value="Rit1_C"/>
    <property type="match status" value="1"/>
</dbReference>
<feature type="region of interest" description="Disordered" evidence="1">
    <location>
        <begin position="390"/>
        <end position="413"/>
    </location>
</feature>
<dbReference type="GO" id="GO:0019988">
    <property type="term" value="P:charged-tRNA amino acid modification"/>
    <property type="evidence" value="ECO:0007669"/>
    <property type="project" value="InterPro"/>
</dbReference>
<evidence type="ECO:0000313" key="4">
    <source>
        <dbReference type="EMBL" id="RSH89004.1"/>
    </source>
</evidence>
<dbReference type="PANTHER" id="PTHR31811">
    <property type="entry name" value="TRNA A64-2'-O-RIBOSYLPHOSPHATE TRANSFERASE"/>
    <property type="match status" value="1"/>
</dbReference>
<reference evidence="4 5" key="1">
    <citation type="submission" date="2018-11" db="EMBL/GenBank/DDBJ databases">
        <title>Genome sequence of Saitozyma podzolica DSM 27192.</title>
        <authorList>
            <person name="Aliyu H."/>
            <person name="Gorte O."/>
            <person name="Ochsenreither K."/>
        </authorList>
    </citation>
    <scope>NUCLEOTIDE SEQUENCE [LARGE SCALE GENOMIC DNA]</scope>
    <source>
        <strain evidence="4 5">DSM 27192</strain>
    </source>
</reference>
<proteinExistence type="predicted"/>
<comment type="caution">
    <text evidence="4">The sequence shown here is derived from an EMBL/GenBank/DDBJ whole genome shotgun (WGS) entry which is preliminary data.</text>
</comment>
<evidence type="ECO:0000259" key="3">
    <source>
        <dbReference type="Pfam" id="PF17184"/>
    </source>
</evidence>
<protein>
    <submittedName>
        <fullName evidence="4">Uncharacterized protein</fullName>
    </submittedName>
</protein>
<feature type="domain" description="Rit1 N-terminal" evidence="3">
    <location>
        <begin position="1"/>
        <end position="181"/>
    </location>
</feature>
<dbReference type="Proteomes" id="UP000279259">
    <property type="component" value="Unassembled WGS sequence"/>
</dbReference>
<evidence type="ECO:0000259" key="2">
    <source>
        <dbReference type="Pfam" id="PF04179"/>
    </source>
</evidence>
<dbReference type="EMBL" id="RSCD01000015">
    <property type="protein sequence ID" value="RSH89004.1"/>
    <property type="molecule type" value="Genomic_DNA"/>
</dbReference>
<feature type="region of interest" description="Disordered" evidence="1">
    <location>
        <begin position="335"/>
        <end position="367"/>
    </location>
</feature>
<dbReference type="OrthoDB" id="45256at2759"/>
<evidence type="ECO:0000313" key="5">
    <source>
        <dbReference type="Proteomes" id="UP000279259"/>
    </source>
</evidence>
<accession>A0A427YDH6</accession>